<sequence length="103" mass="11476">MYNSYYCWLVRYYVFLHNSGRALVIFGAVQSDLSVLFCMPLLLRYIRSTTTSTVIAQIVAGSTGVLTERASVGLRTNRKSKRALSLIGWITGSSPGPALLYHR</sequence>
<keyword evidence="1" id="KW-1133">Transmembrane helix</keyword>
<accession>A0A5N7BK44</accession>
<organism evidence="2 3">
    <name type="scientific">Aspergillus bertholletiae</name>
    <dbReference type="NCBI Taxonomy" id="1226010"/>
    <lineage>
        <taxon>Eukaryota</taxon>
        <taxon>Fungi</taxon>
        <taxon>Dikarya</taxon>
        <taxon>Ascomycota</taxon>
        <taxon>Pezizomycotina</taxon>
        <taxon>Eurotiomycetes</taxon>
        <taxon>Eurotiomycetidae</taxon>
        <taxon>Eurotiales</taxon>
        <taxon>Aspergillaceae</taxon>
        <taxon>Aspergillus</taxon>
        <taxon>Aspergillus subgen. Circumdati</taxon>
    </lineage>
</organism>
<feature type="transmembrane region" description="Helical" evidence="1">
    <location>
        <begin position="20"/>
        <end position="43"/>
    </location>
</feature>
<keyword evidence="1" id="KW-0812">Transmembrane</keyword>
<gene>
    <name evidence="2" type="ORF">BDV26DRAFT_253981</name>
</gene>
<name>A0A5N7BK44_9EURO</name>
<proteinExistence type="predicted"/>
<dbReference type="EMBL" id="ML736164">
    <property type="protein sequence ID" value="KAE8382172.1"/>
    <property type="molecule type" value="Genomic_DNA"/>
</dbReference>
<dbReference type="Proteomes" id="UP000326198">
    <property type="component" value="Unassembled WGS sequence"/>
</dbReference>
<keyword evidence="1" id="KW-0472">Membrane</keyword>
<evidence type="ECO:0000256" key="1">
    <source>
        <dbReference type="SAM" id="Phobius"/>
    </source>
</evidence>
<dbReference type="AlphaFoldDB" id="A0A5N7BK44"/>
<reference evidence="2 3" key="1">
    <citation type="submission" date="2019-04" db="EMBL/GenBank/DDBJ databases">
        <title>Friends and foes A comparative genomics studyof 23 Aspergillus species from section Flavi.</title>
        <authorList>
            <consortium name="DOE Joint Genome Institute"/>
            <person name="Kjaerbolling I."/>
            <person name="Vesth T."/>
            <person name="Frisvad J.C."/>
            <person name="Nybo J.L."/>
            <person name="Theobald S."/>
            <person name="Kildgaard S."/>
            <person name="Isbrandt T."/>
            <person name="Kuo A."/>
            <person name="Sato A."/>
            <person name="Lyhne E.K."/>
            <person name="Kogle M.E."/>
            <person name="Wiebenga A."/>
            <person name="Kun R.S."/>
            <person name="Lubbers R.J."/>
            <person name="Makela M.R."/>
            <person name="Barry K."/>
            <person name="Chovatia M."/>
            <person name="Clum A."/>
            <person name="Daum C."/>
            <person name="Haridas S."/>
            <person name="He G."/>
            <person name="LaButti K."/>
            <person name="Lipzen A."/>
            <person name="Mondo S."/>
            <person name="Riley R."/>
            <person name="Salamov A."/>
            <person name="Simmons B.A."/>
            <person name="Magnuson J.K."/>
            <person name="Henrissat B."/>
            <person name="Mortensen U.H."/>
            <person name="Larsen T.O."/>
            <person name="Devries R.P."/>
            <person name="Grigoriev I.V."/>
            <person name="Machida M."/>
            <person name="Baker S.E."/>
            <person name="Andersen M.R."/>
        </authorList>
    </citation>
    <scope>NUCLEOTIDE SEQUENCE [LARGE SCALE GENOMIC DNA]</scope>
    <source>
        <strain evidence="2 3">IBT 29228</strain>
    </source>
</reference>
<evidence type="ECO:0000313" key="2">
    <source>
        <dbReference type="EMBL" id="KAE8382172.1"/>
    </source>
</evidence>
<protein>
    <submittedName>
        <fullName evidence="2">Uncharacterized protein</fullName>
    </submittedName>
</protein>
<evidence type="ECO:0000313" key="3">
    <source>
        <dbReference type="Proteomes" id="UP000326198"/>
    </source>
</evidence>
<keyword evidence="3" id="KW-1185">Reference proteome</keyword>